<proteinExistence type="predicted"/>
<protein>
    <submittedName>
        <fullName evidence="2">AMP-dependent synthetase/ligase domain-containing protein</fullName>
    </submittedName>
</protein>
<accession>A0AC34QYD5</accession>
<dbReference type="WBParaSite" id="JU765_v2.g2039.t1">
    <property type="protein sequence ID" value="JU765_v2.g2039.t1"/>
    <property type="gene ID" value="JU765_v2.g2039"/>
</dbReference>
<reference evidence="2" key="1">
    <citation type="submission" date="2022-11" db="UniProtKB">
        <authorList>
            <consortium name="WormBaseParasite"/>
        </authorList>
    </citation>
    <scope>IDENTIFICATION</scope>
</reference>
<sequence>MEIWSSVFSYFLNLFLPFLELIWRKISPVLAEIHDYYLWFRVIKIRPVCDLKRQTRELPDGSRVLSILPEGKLLEHLVPHVTTIYEAVRNGLIVSRNGPMLGYRKTWDSPYTFLTYKQVLDRSINVGEALRRIGIPTGQETFIGIYSKNRPEWIIVEHACYNFSNVLVPLYDTLGAEACVFSLKQTEIQVVFVDTFPKAKRKLLEHLVPHVTTIYEAVRNGLIVSRNGPMLGYRKTWDSPYTFLTYRQVLDRAVNVGEALRRIGIATGQETFIGIYSKNRPEWIIVEHACYNFSNVLVPLYDTLGAEACVFSLKQTEIQVVFVDTFPKAKNLMKFKEKCPNLKHIIVFDGPLLEFEKELAKEMGIELRSLARFERLGERSIKTPEKPPKPDDLATICYTSGTTGEPKGVMLTHGNIISNTVTLSIFDGLNLGQNDTTISYLPLAHMFERVCLVGAFTVGGKVGFFSGDVQRLPDDLQALKPTLFPVVPRVLNKIHDKIMEQANKNPIRKVIFSAALAIKKRELARGIVRNDSLVDYFVFRKIREKLGGRIRGVLTGSAPLSEEVLTFMRCALGAVIIEG</sequence>
<name>A0AC34QYD5_9BILA</name>
<organism evidence="1 2">
    <name type="scientific">Panagrolaimus sp. JU765</name>
    <dbReference type="NCBI Taxonomy" id="591449"/>
    <lineage>
        <taxon>Eukaryota</taxon>
        <taxon>Metazoa</taxon>
        <taxon>Ecdysozoa</taxon>
        <taxon>Nematoda</taxon>
        <taxon>Chromadorea</taxon>
        <taxon>Rhabditida</taxon>
        <taxon>Tylenchina</taxon>
        <taxon>Panagrolaimomorpha</taxon>
        <taxon>Panagrolaimoidea</taxon>
        <taxon>Panagrolaimidae</taxon>
        <taxon>Panagrolaimus</taxon>
    </lineage>
</organism>
<evidence type="ECO:0000313" key="1">
    <source>
        <dbReference type="Proteomes" id="UP000887576"/>
    </source>
</evidence>
<evidence type="ECO:0000313" key="2">
    <source>
        <dbReference type="WBParaSite" id="JU765_v2.g2039.t1"/>
    </source>
</evidence>
<dbReference type="Proteomes" id="UP000887576">
    <property type="component" value="Unplaced"/>
</dbReference>